<gene>
    <name evidence="1" type="ORF">CIPAW_10G047900</name>
</gene>
<sequence length="106" mass="12225">MVSMGEGDLVGLGRECFSDLLVYVLRDVEGFVTAGRGMERGILWEIFQSSTWFLKGCQQRKTIRFWKGGEGFGREGEKQRPIRPFLRDRVCQLSWCVVLETKPAYE</sequence>
<name>A0A8T1P2E3_CARIL</name>
<protein>
    <submittedName>
        <fullName evidence="1">Uncharacterized protein</fullName>
    </submittedName>
</protein>
<dbReference type="AlphaFoldDB" id="A0A8T1P2E3"/>
<organism evidence="1 2">
    <name type="scientific">Carya illinoinensis</name>
    <name type="common">Pecan</name>
    <dbReference type="NCBI Taxonomy" id="32201"/>
    <lineage>
        <taxon>Eukaryota</taxon>
        <taxon>Viridiplantae</taxon>
        <taxon>Streptophyta</taxon>
        <taxon>Embryophyta</taxon>
        <taxon>Tracheophyta</taxon>
        <taxon>Spermatophyta</taxon>
        <taxon>Magnoliopsida</taxon>
        <taxon>eudicotyledons</taxon>
        <taxon>Gunneridae</taxon>
        <taxon>Pentapetalae</taxon>
        <taxon>rosids</taxon>
        <taxon>fabids</taxon>
        <taxon>Fagales</taxon>
        <taxon>Juglandaceae</taxon>
        <taxon>Carya</taxon>
    </lineage>
</organism>
<proteinExistence type="predicted"/>
<reference evidence="1" key="1">
    <citation type="submission" date="2020-12" db="EMBL/GenBank/DDBJ databases">
        <title>WGS assembly of Carya illinoinensis cv. Pawnee.</title>
        <authorList>
            <person name="Platts A."/>
            <person name="Shu S."/>
            <person name="Wright S."/>
            <person name="Barry K."/>
            <person name="Edger P."/>
            <person name="Pires J.C."/>
            <person name="Schmutz J."/>
        </authorList>
    </citation>
    <scope>NUCLEOTIDE SEQUENCE</scope>
    <source>
        <tissue evidence="1">Leaf</tissue>
    </source>
</reference>
<dbReference type="Proteomes" id="UP000811609">
    <property type="component" value="Chromosome 10"/>
</dbReference>
<keyword evidence="2" id="KW-1185">Reference proteome</keyword>
<accession>A0A8T1P2E3</accession>
<comment type="caution">
    <text evidence="1">The sequence shown here is derived from an EMBL/GenBank/DDBJ whole genome shotgun (WGS) entry which is preliminary data.</text>
</comment>
<evidence type="ECO:0000313" key="1">
    <source>
        <dbReference type="EMBL" id="KAG6638626.1"/>
    </source>
</evidence>
<evidence type="ECO:0000313" key="2">
    <source>
        <dbReference type="Proteomes" id="UP000811609"/>
    </source>
</evidence>
<dbReference type="EMBL" id="CM031818">
    <property type="protein sequence ID" value="KAG6638626.1"/>
    <property type="molecule type" value="Genomic_DNA"/>
</dbReference>